<name>A0A067RJX9_ZOONE</name>
<gene>
    <name evidence="1" type="ORF">L798_05289</name>
</gene>
<sequence>MDSTSPDIPAQYTNKSLLVGRFNVSPVIIIISQSHFPKPSCSVSPTENPSIRILIATILQTSENVTAFAQRKYRANTLADFFKGLCGKNYELVITSALDGGNWLAS</sequence>
<dbReference type="InParanoid" id="A0A067RJX9"/>
<proteinExistence type="predicted"/>
<dbReference type="Proteomes" id="UP000027135">
    <property type="component" value="Unassembled WGS sequence"/>
</dbReference>
<accession>A0A067RJX9</accession>
<evidence type="ECO:0000313" key="1">
    <source>
        <dbReference type="EMBL" id="KDR23328.1"/>
    </source>
</evidence>
<dbReference type="EMBL" id="KK852463">
    <property type="protein sequence ID" value="KDR23328.1"/>
    <property type="molecule type" value="Genomic_DNA"/>
</dbReference>
<keyword evidence="2" id="KW-1185">Reference proteome</keyword>
<protein>
    <submittedName>
        <fullName evidence="1">Uncharacterized protein</fullName>
    </submittedName>
</protein>
<reference evidence="1 2" key="1">
    <citation type="journal article" date="2014" name="Nat. Commun.">
        <title>Molecular traces of alternative social organization in a termite genome.</title>
        <authorList>
            <person name="Terrapon N."/>
            <person name="Li C."/>
            <person name="Robertson H.M."/>
            <person name="Ji L."/>
            <person name="Meng X."/>
            <person name="Booth W."/>
            <person name="Chen Z."/>
            <person name="Childers C.P."/>
            <person name="Glastad K.M."/>
            <person name="Gokhale K."/>
            <person name="Gowin J."/>
            <person name="Gronenberg W."/>
            <person name="Hermansen R.A."/>
            <person name="Hu H."/>
            <person name="Hunt B.G."/>
            <person name="Huylmans A.K."/>
            <person name="Khalil S.M."/>
            <person name="Mitchell R.D."/>
            <person name="Munoz-Torres M.C."/>
            <person name="Mustard J.A."/>
            <person name="Pan H."/>
            <person name="Reese J.T."/>
            <person name="Scharf M.E."/>
            <person name="Sun F."/>
            <person name="Vogel H."/>
            <person name="Xiao J."/>
            <person name="Yang W."/>
            <person name="Yang Z."/>
            <person name="Yang Z."/>
            <person name="Zhou J."/>
            <person name="Zhu J."/>
            <person name="Brent C.S."/>
            <person name="Elsik C.G."/>
            <person name="Goodisman M.A."/>
            <person name="Liberles D.A."/>
            <person name="Roe R.M."/>
            <person name="Vargo E.L."/>
            <person name="Vilcinskas A."/>
            <person name="Wang J."/>
            <person name="Bornberg-Bauer E."/>
            <person name="Korb J."/>
            <person name="Zhang G."/>
            <person name="Liebig J."/>
        </authorList>
    </citation>
    <scope>NUCLEOTIDE SEQUENCE [LARGE SCALE GENOMIC DNA]</scope>
    <source>
        <tissue evidence="1">Whole organism</tissue>
    </source>
</reference>
<organism evidence="1 2">
    <name type="scientific">Zootermopsis nevadensis</name>
    <name type="common">Dampwood termite</name>
    <dbReference type="NCBI Taxonomy" id="136037"/>
    <lineage>
        <taxon>Eukaryota</taxon>
        <taxon>Metazoa</taxon>
        <taxon>Ecdysozoa</taxon>
        <taxon>Arthropoda</taxon>
        <taxon>Hexapoda</taxon>
        <taxon>Insecta</taxon>
        <taxon>Pterygota</taxon>
        <taxon>Neoptera</taxon>
        <taxon>Polyneoptera</taxon>
        <taxon>Dictyoptera</taxon>
        <taxon>Blattodea</taxon>
        <taxon>Blattoidea</taxon>
        <taxon>Termitoidae</taxon>
        <taxon>Termopsidae</taxon>
        <taxon>Zootermopsis</taxon>
    </lineage>
</organism>
<evidence type="ECO:0000313" key="2">
    <source>
        <dbReference type="Proteomes" id="UP000027135"/>
    </source>
</evidence>
<dbReference type="AlphaFoldDB" id="A0A067RJX9"/>